<feature type="signal peptide" evidence="1">
    <location>
        <begin position="1"/>
        <end position="18"/>
    </location>
</feature>
<evidence type="ECO:0000256" key="1">
    <source>
        <dbReference type="SAM" id="SignalP"/>
    </source>
</evidence>
<gene>
    <name evidence="3" type="ORF">PBS001_LOCUS1251</name>
    <name evidence="2" type="ORF">PBS003_LOCUS1788</name>
</gene>
<organism evidence="2 5">
    <name type="scientific">Peronospora belbahrii</name>
    <dbReference type="NCBI Taxonomy" id="622444"/>
    <lineage>
        <taxon>Eukaryota</taxon>
        <taxon>Sar</taxon>
        <taxon>Stramenopiles</taxon>
        <taxon>Oomycota</taxon>
        <taxon>Peronosporomycetes</taxon>
        <taxon>Peronosporales</taxon>
        <taxon>Peronosporaceae</taxon>
        <taxon>Peronospora</taxon>
    </lineage>
</organism>
<keyword evidence="4" id="KW-1185">Reference proteome</keyword>
<accession>A0AAU9KKZ2</accession>
<proteinExistence type="predicted"/>
<evidence type="ECO:0000313" key="4">
    <source>
        <dbReference type="Proteomes" id="UP001158986"/>
    </source>
</evidence>
<dbReference type="EMBL" id="CAKKTJ010000119">
    <property type="protein sequence ID" value="CAH0474952.1"/>
    <property type="molecule type" value="Genomic_DNA"/>
</dbReference>
<dbReference type="Proteomes" id="UP001160483">
    <property type="component" value="Unassembled WGS sequence"/>
</dbReference>
<evidence type="ECO:0000313" key="3">
    <source>
        <dbReference type="EMBL" id="CAH0514501.1"/>
    </source>
</evidence>
<evidence type="ECO:0000313" key="2">
    <source>
        <dbReference type="EMBL" id="CAH0474952.1"/>
    </source>
</evidence>
<protein>
    <submittedName>
        <fullName evidence="2">Uncharacterized protein</fullName>
    </submittedName>
</protein>
<dbReference type="Proteomes" id="UP001158986">
    <property type="component" value="Unassembled WGS sequence"/>
</dbReference>
<keyword evidence="1" id="KW-0732">Signal</keyword>
<dbReference type="AlphaFoldDB" id="A0AAU9KKZ2"/>
<sequence length="190" mass="19455">MRQSVVLLLVALATITSAQSSSSGSTFVSIFANSTSFNSSAYDSSLSQCEVCRDTGDCSKAYNGVAGKLCNLSLDPSNSRRACCCPASDVCLSDNTCGIFIAVGKRRILQRDGGNGPDGVGTAYAQYSEGGQGAYTLHTLLTSDQGMVMEAIGMTIDGMGTGSTAVIGTAGGLLGGLLFGEAIGDISNWW</sequence>
<name>A0AAU9KKZ2_9STRA</name>
<feature type="chain" id="PRO_5043549593" evidence="1">
    <location>
        <begin position="19"/>
        <end position="190"/>
    </location>
</feature>
<comment type="caution">
    <text evidence="2">The sequence shown here is derived from an EMBL/GenBank/DDBJ whole genome shotgun (WGS) entry which is preliminary data.</text>
</comment>
<dbReference type="EMBL" id="CAKLCB010000072">
    <property type="protein sequence ID" value="CAH0514501.1"/>
    <property type="molecule type" value="Genomic_DNA"/>
</dbReference>
<reference evidence="2 4" key="1">
    <citation type="submission" date="2021-11" db="EMBL/GenBank/DDBJ databases">
        <authorList>
            <person name="Islam A."/>
            <person name="Islam S."/>
            <person name="Flora M.S."/>
            <person name="Rahman M."/>
            <person name="Ziaur R.M."/>
            <person name="Epstein J.H."/>
            <person name="Hassan M."/>
            <person name="Klassen M."/>
            <person name="Woodard K."/>
            <person name="Webb A."/>
            <person name="Webby R.J."/>
            <person name="El Zowalaty M.E."/>
        </authorList>
    </citation>
    <scope>NUCLEOTIDE SEQUENCE</scope>
    <source>
        <strain evidence="3">Pbs1</strain>
        <strain evidence="2">Pbs3</strain>
    </source>
</reference>
<evidence type="ECO:0000313" key="5">
    <source>
        <dbReference type="Proteomes" id="UP001160483"/>
    </source>
</evidence>